<gene>
    <name evidence="1" type="ORF">US54_C0045G0007</name>
</gene>
<comment type="caution">
    <text evidence="1">The sequence shown here is derived from an EMBL/GenBank/DDBJ whole genome shotgun (WGS) entry which is preliminary data.</text>
</comment>
<organism evidence="1 2">
    <name type="scientific">Candidatus Roizmanbacteria bacterium GW2011_GWA2_37_7</name>
    <dbReference type="NCBI Taxonomy" id="1618481"/>
    <lineage>
        <taxon>Bacteria</taxon>
        <taxon>Candidatus Roizmaniibacteriota</taxon>
    </lineage>
</organism>
<dbReference type="EMBL" id="LBTJ01000045">
    <property type="protein sequence ID" value="KKQ37086.1"/>
    <property type="molecule type" value="Genomic_DNA"/>
</dbReference>
<dbReference type="AlphaFoldDB" id="A0A0G0K930"/>
<evidence type="ECO:0000313" key="1">
    <source>
        <dbReference type="EMBL" id="KKQ37086.1"/>
    </source>
</evidence>
<dbReference type="Proteomes" id="UP000034471">
    <property type="component" value="Unassembled WGS sequence"/>
</dbReference>
<accession>A0A0G0K930</accession>
<name>A0A0G0K930_9BACT</name>
<protein>
    <submittedName>
        <fullName evidence="1">Uncharacterized protein</fullName>
    </submittedName>
</protein>
<proteinExistence type="predicted"/>
<evidence type="ECO:0000313" key="2">
    <source>
        <dbReference type="Proteomes" id="UP000034471"/>
    </source>
</evidence>
<reference evidence="1 2" key="1">
    <citation type="journal article" date="2015" name="Nature">
        <title>rRNA introns, odd ribosomes, and small enigmatic genomes across a large radiation of phyla.</title>
        <authorList>
            <person name="Brown C.T."/>
            <person name="Hug L.A."/>
            <person name="Thomas B.C."/>
            <person name="Sharon I."/>
            <person name="Castelle C.J."/>
            <person name="Singh A."/>
            <person name="Wilkins M.J."/>
            <person name="Williams K.H."/>
            <person name="Banfield J.F."/>
        </authorList>
    </citation>
    <scope>NUCLEOTIDE SEQUENCE [LARGE SCALE GENOMIC DNA]</scope>
</reference>
<sequence>MWIHFYYDQIAHVPIDSEYFSSNEYDISTYELLFSNKTIIVREVIVDNLFGRIVIEVIKLDKVVLDCDKSLN</sequence>